<accession>A0A369I2G5</accession>
<dbReference type="InterPro" id="IPR003594">
    <property type="entry name" value="HATPase_dom"/>
</dbReference>
<dbReference type="InterPro" id="IPR005467">
    <property type="entry name" value="His_kinase_dom"/>
</dbReference>
<dbReference type="PROSITE" id="PS50109">
    <property type="entry name" value="HIS_KIN"/>
    <property type="match status" value="1"/>
</dbReference>
<feature type="domain" description="Histidine kinase" evidence="5">
    <location>
        <begin position="450"/>
        <end position="643"/>
    </location>
</feature>
<keyword evidence="7" id="KW-1185">Reference proteome</keyword>
<dbReference type="Pfam" id="PF07730">
    <property type="entry name" value="HisKA_3"/>
    <property type="match status" value="1"/>
</dbReference>
<dbReference type="InterPro" id="IPR011712">
    <property type="entry name" value="Sig_transdc_His_kin_sub3_dim/P"/>
</dbReference>
<dbReference type="EMBL" id="QPIW01000038">
    <property type="protein sequence ID" value="RDB02677.1"/>
    <property type="molecule type" value="Genomic_DNA"/>
</dbReference>
<evidence type="ECO:0000256" key="4">
    <source>
        <dbReference type="SAM" id="Phobius"/>
    </source>
</evidence>
<gene>
    <name evidence="6" type="ORF">DVG78_27640</name>
</gene>
<keyword evidence="4" id="KW-0812">Transmembrane</keyword>
<evidence type="ECO:0000256" key="2">
    <source>
        <dbReference type="ARBA" id="ARBA00022777"/>
    </source>
</evidence>
<dbReference type="Pfam" id="PF02518">
    <property type="entry name" value="HATPase_c"/>
    <property type="match status" value="1"/>
</dbReference>
<comment type="caution">
    <text evidence="6">The sequence shown here is derived from an EMBL/GenBank/DDBJ whole genome shotgun (WGS) entry which is preliminary data.</text>
</comment>
<name>A0A369I2G5_9BACT</name>
<dbReference type="InterPro" id="IPR036890">
    <property type="entry name" value="HATPase_C_sf"/>
</dbReference>
<dbReference type="Gene3D" id="1.20.5.1930">
    <property type="match status" value="1"/>
</dbReference>
<dbReference type="Gene3D" id="1.25.40.10">
    <property type="entry name" value="Tetratricopeptide repeat domain"/>
    <property type="match status" value="2"/>
</dbReference>
<evidence type="ECO:0000256" key="3">
    <source>
        <dbReference type="ARBA" id="ARBA00023012"/>
    </source>
</evidence>
<feature type="transmembrane region" description="Helical" evidence="4">
    <location>
        <begin position="400"/>
        <end position="417"/>
    </location>
</feature>
<dbReference type="GO" id="GO:0000155">
    <property type="term" value="F:phosphorelay sensor kinase activity"/>
    <property type="evidence" value="ECO:0007669"/>
    <property type="project" value="InterPro"/>
</dbReference>
<dbReference type="GO" id="GO:0046983">
    <property type="term" value="F:protein dimerization activity"/>
    <property type="evidence" value="ECO:0007669"/>
    <property type="project" value="InterPro"/>
</dbReference>
<keyword evidence="1" id="KW-0808">Transferase</keyword>
<dbReference type="PANTHER" id="PTHR24421">
    <property type="entry name" value="NITRATE/NITRITE SENSOR PROTEIN NARX-RELATED"/>
    <property type="match status" value="1"/>
</dbReference>
<evidence type="ECO:0000259" key="5">
    <source>
        <dbReference type="PROSITE" id="PS50109"/>
    </source>
</evidence>
<dbReference type="InterPro" id="IPR019734">
    <property type="entry name" value="TPR_rpt"/>
</dbReference>
<keyword evidence="3" id="KW-0902">Two-component regulatory system</keyword>
<dbReference type="Gene3D" id="3.30.565.10">
    <property type="entry name" value="Histidine kinase-like ATPase, C-terminal domain"/>
    <property type="match status" value="1"/>
</dbReference>
<evidence type="ECO:0000256" key="1">
    <source>
        <dbReference type="ARBA" id="ARBA00022679"/>
    </source>
</evidence>
<organism evidence="6 7">
    <name type="scientific">Runella aurantiaca</name>
    <dbReference type="NCBI Taxonomy" id="2282308"/>
    <lineage>
        <taxon>Bacteria</taxon>
        <taxon>Pseudomonadati</taxon>
        <taxon>Bacteroidota</taxon>
        <taxon>Cytophagia</taxon>
        <taxon>Cytophagales</taxon>
        <taxon>Spirosomataceae</taxon>
        <taxon>Runella</taxon>
    </lineage>
</organism>
<evidence type="ECO:0000313" key="7">
    <source>
        <dbReference type="Proteomes" id="UP000253141"/>
    </source>
</evidence>
<dbReference type="SMART" id="SM00028">
    <property type="entry name" value="TPR"/>
    <property type="match status" value="3"/>
</dbReference>
<keyword evidence="4" id="KW-0472">Membrane</keyword>
<dbReference type="AlphaFoldDB" id="A0A369I2G5"/>
<evidence type="ECO:0000313" key="6">
    <source>
        <dbReference type="EMBL" id="RDB02677.1"/>
    </source>
</evidence>
<keyword evidence="2" id="KW-0418">Kinase</keyword>
<dbReference type="Proteomes" id="UP000253141">
    <property type="component" value="Unassembled WGS sequence"/>
</dbReference>
<proteinExistence type="predicted"/>
<dbReference type="SUPFAM" id="SSF48452">
    <property type="entry name" value="TPR-like"/>
    <property type="match status" value="2"/>
</dbReference>
<reference evidence="6 7" key="1">
    <citation type="submission" date="2018-07" db="EMBL/GenBank/DDBJ databases">
        <title>Genome analysis of Runella aurantiaca.</title>
        <authorList>
            <person name="Yang X."/>
        </authorList>
    </citation>
    <scope>NUCLEOTIDE SEQUENCE [LARGE SCALE GENOMIC DNA]</scope>
    <source>
        <strain evidence="6 7">YX9</strain>
    </source>
</reference>
<dbReference type="InterPro" id="IPR050482">
    <property type="entry name" value="Sensor_HK_TwoCompSys"/>
</dbReference>
<keyword evidence="4" id="KW-1133">Transmembrane helix</keyword>
<dbReference type="SUPFAM" id="SSF55874">
    <property type="entry name" value="ATPase domain of HSP90 chaperone/DNA topoisomerase II/histidine kinase"/>
    <property type="match status" value="1"/>
</dbReference>
<dbReference type="SMART" id="SM00387">
    <property type="entry name" value="HATPase_c"/>
    <property type="match status" value="1"/>
</dbReference>
<dbReference type="GO" id="GO:0016020">
    <property type="term" value="C:membrane"/>
    <property type="evidence" value="ECO:0007669"/>
    <property type="project" value="InterPro"/>
</dbReference>
<sequence length="656" mass="74649">MFSKTHKINGLPPTFSVLGMKNSLILWIFFLPLFQTAGQVPRIDHTRNYNRVYKDSLKTVAKRLLAEVERQPGDSKQLLKKMQVLNLLGTLYLEGDYKELDTSMAYNDRLFELAKQQDDKEMMIDALLRREVKYRRGHDYVRSLEISLEALKLCDVLGGDCRKAWMIQQNLGLSFLRSSDNPKAEKYFKTALAQLESTPDDDRPLKLKHILGLYSMLSTLYQQWGKDKLVLEMFDRQLAVAQELNNKISLAGTYEEMGDYYNKIGRAGKALPLLSKAYALFEEVNHTRGIASVTNSLGESFLALKDYTKAQSYAEKALAMANQYNYASLKPFAYHTLTEAYDKLGNEIASLRAYQQEATLRDSLGIARRLVALADMRRAYEVDGTRLEQQIALQTRTRNFLLIVVLLLSAIGIGLIFHSRTLRQKNYELARKKREIEQAFLKGQTTERKRVASELHDNLGGLLSAAKLSLQILDPSQLDRHEREIYDNVVEMMIDACRQVRTLSHNMLPEDLEREGLLPVFDRLIYKLNSAGTTQFSLQTGGDLPARLTPEIEFNLYLIGFELCNNVLKHAKATKTFVTLQRQGNRVILTVADNGKGIPTQRVEEGMGLQNIRQRTLDIRGTLSIESQPNGGTVIIISIPYEETRQFLASEVVIDN</sequence>
<dbReference type="CDD" id="cd16917">
    <property type="entry name" value="HATPase_UhpB-NarQ-NarX-like"/>
    <property type="match status" value="1"/>
</dbReference>
<protein>
    <recommendedName>
        <fullName evidence="5">Histidine kinase domain-containing protein</fullName>
    </recommendedName>
</protein>
<dbReference type="InterPro" id="IPR011990">
    <property type="entry name" value="TPR-like_helical_dom_sf"/>
</dbReference>